<dbReference type="EMBL" id="JAVRRJ010000002">
    <property type="protein sequence ID" value="KAK5088651.1"/>
    <property type="molecule type" value="Genomic_DNA"/>
</dbReference>
<protein>
    <submittedName>
        <fullName evidence="1">Uncharacterized protein</fullName>
    </submittedName>
</protein>
<gene>
    <name evidence="1" type="ORF">LTR05_002871</name>
</gene>
<reference evidence="1 2" key="1">
    <citation type="submission" date="2023-08" db="EMBL/GenBank/DDBJ databases">
        <title>Black Yeasts Isolated from many extreme environments.</title>
        <authorList>
            <person name="Coleine C."/>
            <person name="Stajich J.E."/>
            <person name="Selbmann L."/>
        </authorList>
    </citation>
    <scope>NUCLEOTIDE SEQUENCE [LARGE SCALE GENOMIC DNA]</scope>
    <source>
        <strain evidence="1 2">CCFEE 5910</strain>
    </source>
</reference>
<evidence type="ECO:0000313" key="2">
    <source>
        <dbReference type="Proteomes" id="UP001309876"/>
    </source>
</evidence>
<dbReference type="Proteomes" id="UP001309876">
    <property type="component" value="Unassembled WGS sequence"/>
</dbReference>
<name>A0AAN7YIE4_9EURO</name>
<proteinExistence type="predicted"/>
<accession>A0AAN7YIE4</accession>
<sequence>MERPLSVNHLFHTEAKRVVLKSKAGTYLHKCKGEEHHSAWFDDAITTLDVQVYNSFEPETAVRFKRRFKNLTRIVNVNGADLGSLQALPNMLLGLAAKHYCLLDVLERRKDAFLTRGMGLLIGDRFFHSSNGALGSDVTLSMEMAWPADEWAPTLAPAGLLHDLLQLLPQLSGQILFLQFEFTKTTYALNDLTLVDIEEETDWTAEEVVKMIKDAEEELSLSGEARTSD</sequence>
<comment type="caution">
    <text evidence="1">The sequence shown here is derived from an EMBL/GenBank/DDBJ whole genome shotgun (WGS) entry which is preliminary data.</text>
</comment>
<keyword evidence="2" id="KW-1185">Reference proteome</keyword>
<organism evidence="1 2">
    <name type="scientific">Lithohypha guttulata</name>
    <dbReference type="NCBI Taxonomy" id="1690604"/>
    <lineage>
        <taxon>Eukaryota</taxon>
        <taxon>Fungi</taxon>
        <taxon>Dikarya</taxon>
        <taxon>Ascomycota</taxon>
        <taxon>Pezizomycotina</taxon>
        <taxon>Eurotiomycetes</taxon>
        <taxon>Chaetothyriomycetidae</taxon>
        <taxon>Chaetothyriales</taxon>
        <taxon>Trichomeriaceae</taxon>
        <taxon>Lithohypha</taxon>
    </lineage>
</organism>
<dbReference type="AlphaFoldDB" id="A0AAN7YIE4"/>
<evidence type="ECO:0000313" key="1">
    <source>
        <dbReference type="EMBL" id="KAK5088651.1"/>
    </source>
</evidence>